<evidence type="ECO:0000256" key="3">
    <source>
        <dbReference type="ARBA" id="ARBA00022729"/>
    </source>
</evidence>
<dbReference type="GO" id="GO:0005886">
    <property type="term" value="C:plasma membrane"/>
    <property type="evidence" value="ECO:0007669"/>
    <property type="project" value="TreeGrafter"/>
</dbReference>
<accession>A0A9Q1B7X2</accession>
<feature type="domain" description="Death" evidence="13">
    <location>
        <begin position="297"/>
        <end position="367"/>
    </location>
</feature>
<dbReference type="SUPFAM" id="SSF57586">
    <property type="entry name" value="TNF receptor-like"/>
    <property type="match status" value="2"/>
</dbReference>
<evidence type="ECO:0000256" key="2">
    <source>
        <dbReference type="ARBA" id="ARBA00022703"/>
    </source>
</evidence>
<feature type="repeat" description="TNFR-Cys" evidence="9">
    <location>
        <begin position="62"/>
        <end position="104"/>
    </location>
</feature>
<dbReference type="InterPro" id="IPR000488">
    <property type="entry name" value="Death_dom"/>
</dbReference>
<keyword evidence="2" id="KW-0053">Apoptosis</keyword>
<dbReference type="PANTHER" id="PTHR46330">
    <property type="entry name" value="TUMOR NECROSIS FACTOR RECEPTOR SUPERFAMILY MEMBER 10B"/>
    <property type="match status" value="1"/>
</dbReference>
<evidence type="ECO:0000313" key="16">
    <source>
        <dbReference type="Proteomes" id="UP001142489"/>
    </source>
</evidence>
<evidence type="ECO:0000256" key="4">
    <source>
        <dbReference type="ARBA" id="ARBA00022737"/>
    </source>
</evidence>
<feature type="chain" id="PRO_5040408202" evidence="12">
    <location>
        <begin position="20"/>
        <end position="379"/>
    </location>
</feature>
<dbReference type="Pfam" id="PF00020">
    <property type="entry name" value="TNFR_c6"/>
    <property type="match status" value="2"/>
</dbReference>
<name>A0A9Q1B7X2_9SAUR</name>
<comment type="caution">
    <text evidence="15">The sequence shown here is derived from an EMBL/GenBank/DDBJ whole genome shotgun (WGS) entry which is preliminary data.</text>
</comment>
<dbReference type="Gene3D" id="1.10.533.10">
    <property type="entry name" value="Death Domain, Fas"/>
    <property type="match status" value="1"/>
</dbReference>
<evidence type="ECO:0000256" key="8">
    <source>
        <dbReference type="ARBA" id="ARBA00023180"/>
    </source>
</evidence>
<keyword evidence="16" id="KW-1185">Reference proteome</keyword>
<evidence type="ECO:0000256" key="7">
    <source>
        <dbReference type="ARBA" id="ARBA00023170"/>
    </source>
</evidence>
<dbReference type="Proteomes" id="UP001142489">
    <property type="component" value="Unassembled WGS sequence"/>
</dbReference>
<dbReference type="GO" id="GO:0036462">
    <property type="term" value="P:TRAIL-activated apoptotic signaling pathway"/>
    <property type="evidence" value="ECO:0007669"/>
    <property type="project" value="TreeGrafter"/>
</dbReference>
<evidence type="ECO:0000256" key="12">
    <source>
        <dbReference type="SAM" id="SignalP"/>
    </source>
</evidence>
<evidence type="ECO:0000256" key="1">
    <source>
        <dbReference type="ARBA" id="ARBA00004370"/>
    </source>
</evidence>
<reference evidence="15" key="1">
    <citation type="journal article" date="2023" name="DNA Res.">
        <title>Chromosome-level genome assembly of Phrynocephalus forsythii using third-generation DNA sequencing and Hi-C analysis.</title>
        <authorList>
            <person name="Qi Y."/>
            <person name="Zhao W."/>
            <person name="Zhao Y."/>
            <person name="Niu C."/>
            <person name="Cao S."/>
            <person name="Zhang Y."/>
        </authorList>
    </citation>
    <scope>NUCLEOTIDE SEQUENCE</scope>
    <source>
        <tissue evidence="15">Muscle</tissue>
    </source>
</reference>
<dbReference type="SMART" id="SM00208">
    <property type="entry name" value="TNFR"/>
    <property type="match status" value="3"/>
</dbReference>
<feature type="compositionally biased region" description="Polar residues" evidence="10">
    <location>
        <begin position="232"/>
        <end position="242"/>
    </location>
</feature>
<dbReference type="GO" id="GO:0043065">
    <property type="term" value="P:positive regulation of apoptotic process"/>
    <property type="evidence" value="ECO:0007669"/>
    <property type="project" value="TreeGrafter"/>
</dbReference>
<organism evidence="15 16">
    <name type="scientific">Phrynocephalus forsythii</name>
    <dbReference type="NCBI Taxonomy" id="171643"/>
    <lineage>
        <taxon>Eukaryota</taxon>
        <taxon>Metazoa</taxon>
        <taxon>Chordata</taxon>
        <taxon>Craniata</taxon>
        <taxon>Vertebrata</taxon>
        <taxon>Euteleostomi</taxon>
        <taxon>Lepidosauria</taxon>
        <taxon>Squamata</taxon>
        <taxon>Bifurcata</taxon>
        <taxon>Unidentata</taxon>
        <taxon>Episquamata</taxon>
        <taxon>Toxicofera</taxon>
        <taxon>Iguania</taxon>
        <taxon>Acrodonta</taxon>
        <taxon>Agamidae</taxon>
        <taxon>Agaminae</taxon>
        <taxon>Phrynocephalus</taxon>
    </lineage>
</organism>
<dbReference type="InterPro" id="IPR052491">
    <property type="entry name" value="TNFRSF10"/>
</dbReference>
<dbReference type="PROSITE" id="PS50017">
    <property type="entry name" value="DEATH_DOMAIN"/>
    <property type="match status" value="1"/>
</dbReference>
<evidence type="ECO:0000256" key="9">
    <source>
        <dbReference type="PROSITE-ProRule" id="PRU00206"/>
    </source>
</evidence>
<dbReference type="PANTHER" id="PTHR46330:SF16">
    <property type="entry name" value="TUMOR NECROSIS FACTOR RECEPTOR SUPERFAMILY MEMBER 22"/>
    <property type="match status" value="1"/>
</dbReference>
<feature type="compositionally biased region" description="Polar residues" evidence="10">
    <location>
        <begin position="208"/>
        <end position="220"/>
    </location>
</feature>
<dbReference type="Pfam" id="PF00531">
    <property type="entry name" value="Death"/>
    <property type="match status" value="1"/>
</dbReference>
<proteinExistence type="predicted"/>
<feature type="transmembrane region" description="Helical" evidence="11">
    <location>
        <begin position="158"/>
        <end position="179"/>
    </location>
</feature>
<comment type="caution">
    <text evidence="9">Lacks conserved residue(s) required for the propagation of feature annotation.</text>
</comment>
<keyword evidence="11" id="KW-1133">Transmembrane helix</keyword>
<evidence type="ECO:0000256" key="10">
    <source>
        <dbReference type="SAM" id="MobiDB-lite"/>
    </source>
</evidence>
<keyword evidence="5 11" id="KW-0472">Membrane</keyword>
<feature type="region of interest" description="Disordered" evidence="10">
    <location>
        <begin position="208"/>
        <end position="242"/>
    </location>
</feature>
<keyword evidence="3 12" id="KW-0732">Signal</keyword>
<dbReference type="EMBL" id="JAPFRF010000001">
    <property type="protein sequence ID" value="KAJ7344386.1"/>
    <property type="molecule type" value="Genomic_DNA"/>
</dbReference>
<dbReference type="AlphaFoldDB" id="A0A9Q1B7X2"/>
<keyword evidence="6" id="KW-1015">Disulfide bond</keyword>
<dbReference type="FunFam" id="2.10.50.10:FF:000004">
    <property type="entry name" value="Tumor necrosis factor receptor superfamily member 6"/>
    <property type="match status" value="1"/>
</dbReference>
<dbReference type="PROSITE" id="PS00652">
    <property type="entry name" value="TNFR_NGFR_1"/>
    <property type="match status" value="1"/>
</dbReference>
<evidence type="ECO:0000256" key="6">
    <source>
        <dbReference type="ARBA" id="ARBA00023157"/>
    </source>
</evidence>
<dbReference type="SMART" id="SM00005">
    <property type="entry name" value="DEATH"/>
    <property type="match status" value="1"/>
</dbReference>
<evidence type="ECO:0000259" key="13">
    <source>
        <dbReference type="PROSITE" id="PS50017"/>
    </source>
</evidence>
<keyword evidence="11" id="KW-0812">Transmembrane</keyword>
<dbReference type="InterPro" id="IPR001368">
    <property type="entry name" value="TNFR/NGFR_Cys_rich_reg"/>
</dbReference>
<feature type="repeat" description="TNFR-Cys" evidence="9">
    <location>
        <begin position="105"/>
        <end position="145"/>
    </location>
</feature>
<protein>
    <submittedName>
        <fullName evidence="15">Uncharacterized protein</fullName>
    </submittedName>
</protein>
<dbReference type="SUPFAM" id="SSF47986">
    <property type="entry name" value="DEATH domain"/>
    <property type="match status" value="1"/>
</dbReference>
<evidence type="ECO:0000256" key="11">
    <source>
        <dbReference type="SAM" id="Phobius"/>
    </source>
</evidence>
<evidence type="ECO:0000259" key="14">
    <source>
        <dbReference type="PROSITE" id="PS50050"/>
    </source>
</evidence>
<comment type="subcellular location">
    <subcellularLocation>
        <location evidence="1">Membrane</location>
    </subcellularLocation>
</comment>
<feature type="domain" description="TNFR-Cys" evidence="14">
    <location>
        <begin position="105"/>
        <end position="145"/>
    </location>
</feature>
<keyword evidence="8" id="KW-0325">Glycoprotein</keyword>
<sequence length="379" mass="42272">MAPALRLALLACWLAKVESPSLKLHCASDEYDYAGHCCRNCPAGTYVREHCYIPHTWGDCRACEEGEDYTEHDNGLEQCLPCKQCKSGNKIVVRPCTTKSNTVCQCRDGYYCPPGCEECLKCKKECSAEGQIIVHRCNATTDAVCGSPPEGTTQYPSILIGITIGIVFLFLLFILGFIYKRRKTACRSNEEKDAKRFLIHENVKVETSISGDPESRNNALFPNPEMSGLLPGSTNEDSTSGSIPSAQLLQLVEAPGIPSGHSNVPEGKKPEVRIKNSSTKKLSDIYFNVKAMVRSHDWNPLMRKCGLSDIDIDKITRDHPHDTHEQYHQMLRTLQDRLGIEDALHKLLDGLWDLNLKTLYENITNELADNDIITVGPED</sequence>
<dbReference type="GO" id="GO:0004888">
    <property type="term" value="F:transmembrane signaling receptor activity"/>
    <property type="evidence" value="ECO:0007669"/>
    <property type="project" value="UniProtKB-ARBA"/>
</dbReference>
<evidence type="ECO:0000256" key="5">
    <source>
        <dbReference type="ARBA" id="ARBA00023136"/>
    </source>
</evidence>
<feature type="signal peptide" evidence="12">
    <location>
        <begin position="1"/>
        <end position="19"/>
    </location>
</feature>
<feature type="domain" description="TNFR-Cys" evidence="14">
    <location>
        <begin position="62"/>
        <end position="104"/>
    </location>
</feature>
<keyword evidence="7" id="KW-0675">Receptor</keyword>
<keyword evidence="4" id="KW-0677">Repeat</keyword>
<dbReference type="GO" id="GO:0009986">
    <property type="term" value="C:cell surface"/>
    <property type="evidence" value="ECO:0007669"/>
    <property type="project" value="TreeGrafter"/>
</dbReference>
<dbReference type="InterPro" id="IPR011029">
    <property type="entry name" value="DEATH-like_dom_sf"/>
</dbReference>
<dbReference type="Gene3D" id="2.10.50.10">
    <property type="entry name" value="Tumor Necrosis Factor Receptor, subunit A, domain 2"/>
    <property type="match status" value="2"/>
</dbReference>
<dbReference type="OrthoDB" id="8848202at2759"/>
<dbReference type="PROSITE" id="PS50050">
    <property type="entry name" value="TNFR_NGFR_2"/>
    <property type="match status" value="2"/>
</dbReference>
<evidence type="ECO:0000313" key="15">
    <source>
        <dbReference type="EMBL" id="KAJ7344386.1"/>
    </source>
</evidence>
<gene>
    <name evidence="15" type="ORF">JRQ81_000336</name>
</gene>